<dbReference type="Pfam" id="PF01408">
    <property type="entry name" value="GFO_IDH_MocA"/>
    <property type="match status" value="1"/>
</dbReference>
<dbReference type="RefSeq" id="WP_084471049.1">
    <property type="nucleotide sequence ID" value="NZ_JAAXOO010000005.1"/>
</dbReference>
<dbReference type="InterPro" id="IPR050463">
    <property type="entry name" value="Gfo/Idh/MocA_oxidrdct_glycsds"/>
</dbReference>
<dbReference type="AlphaFoldDB" id="A0A846XLQ1"/>
<keyword evidence="1" id="KW-0560">Oxidoreductase</keyword>
<dbReference type="SUPFAM" id="SSF51735">
    <property type="entry name" value="NAD(P)-binding Rossmann-fold domains"/>
    <property type="match status" value="1"/>
</dbReference>
<dbReference type="Gene3D" id="3.30.360.10">
    <property type="entry name" value="Dihydrodipicolinate Reductase, domain 2"/>
    <property type="match status" value="1"/>
</dbReference>
<keyword evidence="5" id="KW-1185">Reference proteome</keyword>
<evidence type="ECO:0000313" key="5">
    <source>
        <dbReference type="Proteomes" id="UP000565715"/>
    </source>
</evidence>
<name>A0A846XLQ1_9NOCA</name>
<dbReference type="PANTHER" id="PTHR43818">
    <property type="entry name" value="BCDNA.GH03377"/>
    <property type="match status" value="1"/>
</dbReference>
<dbReference type="Pfam" id="PF22725">
    <property type="entry name" value="GFO_IDH_MocA_C3"/>
    <property type="match status" value="1"/>
</dbReference>
<dbReference type="InterPro" id="IPR055170">
    <property type="entry name" value="GFO_IDH_MocA-like_dom"/>
</dbReference>
<dbReference type="InterPro" id="IPR036291">
    <property type="entry name" value="NAD(P)-bd_dom_sf"/>
</dbReference>
<dbReference type="GO" id="GO:0000166">
    <property type="term" value="F:nucleotide binding"/>
    <property type="evidence" value="ECO:0007669"/>
    <property type="project" value="InterPro"/>
</dbReference>
<dbReference type="PANTHER" id="PTHR43818:SF11">
    <property type="entry name" value="BCDNA.GH03377"/>
    <property type="match status" value="1"/>
</dbReference>
<feature type="domain" description="GFO/IDH/MocA-like oxidoreductase" evidence="3">
    <location>
        <begin position="126"/>
        <end position="246"/>
    </location>
</feature>
<proteinExistence type="predicted"/>
<evidence type="ECO:0000259" key="3">
    <source>
        <dbReference type="Pfam" id="PF22725"/>
    </source>
</evidence>
<gene>
    <name evidence="4" type="ORF">HGA13_21240</name>
</gene>
<sequence length="358" mass="38461">MRVGVVGLGMGLYLATWCRRLGMEVVAACDRDPERRAEARDLLPGAALVGEWPALLDHRLDAVVLANDFDEHAPLAVAFLEAGVHVLSESAACADEQQARALLAAEQRCAATYSFAENYVFHPHIQLVRTIVDAGEIGRPTLIEADYLHGMAPDAVASLIGDPAHWRGRIEPTAYCTHTLSPVLALTGATPTEVTAFPVDSADPRSAVVMLVRLDDGGLAITRHGFLQGEPDSHWSWFSVRGTEGLAETVRAPGDRAWSVRVRKESWTDPGAKVRDEVREPAPLLLPDGTRVEPKAEGTVRILEGFRACVESGRPPLVPVLPAVAASLVGVAGARSLRENSRPIPMPFFVVHGADPAP</sequence>
<dbReference type="EMBL" id="JAAXOO010000005">
    <property type="protein sequence ID" value="NKY35576.1"/>
    <property type="molecule type" value="Genomic_DNA"/>
</dbReference>
<evidence type="ECO:0000259" key="2">
    <source>
        <dbReference type="Pfam" id="PF01408"/>
    </source>
</evidence>
<dbReference type="GO" id="GO:0016491">
    <property type="term" value="F:oxidoreductase activity"/>
    <property type="evidence" value="ECO:0007669"/>
    <property type="project" value="UniProtKB-KW"/>
</dbReference>
<evidence type="ECO:0000256" key="1">
    <source>
        <dbReference type="ARBA" id="ARBA00023002"/>
    </source>
</evidence>
<organism evidence="4 5">
    <name type="scientific">Nocardia speluncae</name>
    <dbReference type="NCBI Taxonomy" id="419477"/>
    <lineage>
        <taxon>Bacteria</taxon>
        <taxon>Bacillati</taxon>
        <taxon>Actinomycetota</taxon>
        <taxon>Actinomycetes</taxon>
        <taxon>Mycobacteriales</taxon>
        <taxon>Nocardiaceae</taxon>
        <taxon>Nocardia</taxon>
    </lineage>
</organism>
<evidence type="ECO:0000313" key="4">
    <source>
        <dbReference type="EMBL" id="NKY35576.1"/>
    </source>
</evidence>
<protein>
    <submittedName>
        <fullName evidence="4">Gfo/Idh/MocA family oxidoreductase</fullName>
    </submittedName>
</protein>
<reference evidence="4 5" key="1">
    <citation type="submission" date="2020-04" db="EMBL/GenBank/DDBJ databases">
        <title>MicrobeNet Type strains.</title>
        <authorList>
            <person name="Nicholson A.C."/>
        </authorList>
    </citation>
    <scope>NUCLEOTIDE SEQUENCE [LARGE SCALE GENOMIC DNA]</scope>
    <source>
        <strain evidence="4 5">DSM 45078</strain>
    </source>
</reference>
<dbReference type="Proteomes" id="UP000565715">
    <property type="component" value="Unassembled WGS sequence"/>
</dbReference>
<dbReference type="InterPro" id="IPR000683">
    <property type="entry name" value="Gfo/Idh/MocA-like_OxRdtase_N"/>
</dbReference>
<feature type="domain" description="Gfo/Idh/MocA-like oxidoreductase N-terminal" evidence="2">
    <location>
        <begin position="1"/>
        <end position="110"/>
    </location>
</feature>
<dbReference type="Gene3D" id="3.40.50.720">
    <property type="entry name" value="NAD(P)-binding Rossmann-like Domain"/>
    <property type="match status" value="1"/>
</dbReference>
<accession>A0A846XLQ1</accession>
<dbReference type="SUPFAM" id="SSF55347">
    <property type="entry name" value="Glyceraldehyde-3-phosphate dehydrogenase-like, C-terminal domain"/>
    <property type="match status" value="1"/>
</dbReference>
<comment type="caution">
    <text evidence="4">The sequence shown here is derived from an EMBL/GenBank/DDBJ whole genome shotgun (WGS) entry which is preliminary data.</text>
</comment>